<evidence type="ECO:0000313" key="2">
    <source>
        <dbReference type="Proteomes" id="UP001163846"/>
    </source>
</evidence>
<dbReference type="AlphaFoldDB" id="A0AA38UBF3"/>
<sequence length="183" mass="20760">MQSEKNLYKGPFYGQFFVVIKGSFPIAEIFSSPRNQTGEVRAKIGFPTSILGTTIGFCSTFVWVTSVTGNRGDGNGEFREINWCNTPPCELLVPLMAVIWRSSWHIGIDFEDSRIASYSGKRRYWLGAFWTPFTHRTEYLVHLQLEDLLRADAEPARPVNRSRYLQSNVVCIHLAATYAVSDP</sequence>
<proteinExistence type="predicted"/>
<reference evidence="1" key="1">
    <citation type="submission" date="2022-08" db="EMBL/GenBank/DDBJ databases">
        <authorList>
            <consortium name="DOE Joint Genome Institute"/>
            <person name="Min B."/>
            <person name="Riley R."/>
            <person name="Sierra-Patev S."/>
            <person name="Naranjo-Ortiz M."/>
            <person name="Looney B."/>
            <person name="Konkel Z."/>
            <person name="Slot J.C."/>
            <person name="Sakamoto Y."/>
            <person name="Steenwyk J.L."/>
            <person name="Rokas A."/>
            <person name="Carro J."/>
            <person name="Camarero S."/>
            <person name="Ferreira P."/>
            <person name="Molpeceres G."/>
            <person name="Ruiz-Duenas F.J."/>
            <person name="Serrano A."/>
            <person name="Henrissat B."/>
            <person name="Drula E."/>
            <person name="Hughes K.W."/>
            <person name="Mata J.L."/>
            <person name="Ishikawa N.K."/>
            <person name="Vargas-Isla R."/>
            <person name="Ushijima S."/>
            <person name="Smith C.A."/>
            <person name="Ahrendt S."/>
            <person name="Andreopoulos W."/>
            <person name="He G."/>
            <person name="Labutti K."/>
            <person name="Lipzen A."/>
            <person name="Ng V."/>
            <person name="Sandor L."/>
            <person name="Barry K."/>
            <person name="Martinez A.T."/>
            <person name="Xiao Y."/>
            <person name="Gibbons J.G."/>
            <person name="Terashima K."/>
            <person name="Hibbett D.S."/>
            <person name="Grigoriev I.V."/>
        </authorList>
    </citation>
    <scope>NUCLEOTIDE SEQUENCE</scope>
    <source>
        <strain evidence="1">TFB9207</strain>
    </source>
</reference>
<accession>A0AA38UBF3</accession>
<dbReference type="Proteomes" id="UP001163846">
    <property type="component" value="Unassembled WGS sequence"/>
</dbReference>
<keyword evidence="2" id="KW-1185">Reference proteome</keyword>
<organism evidence="1 2">
    <name type="scientific">Lentinula raphanica</name>
    <dbReference type="NCBI Taxonomy" id="153919"/>
    <lineage>
        <taxon>Eukaryota</taxon>
        <taxon>Fungi</taxon>
        <taxon>Dikarya</taxon>
        <taxon>Basidiomycota</taxon>
        <taxon>Agaricomycotina</taxon>
        <taxon>Agaricomycetes</taxon>
        <taxon>Agaricomycetidae</taxon>
        <taxon>Agaricales</taxon>
        <taxon>Marasmiineae</taxon>
        <taxon>Omphalotaceae</taxon>
        <taxon>Lentinula</taxon>
    </lineage>
</organism>
<gene>
    <name evidence="1" type="ORF">F5878DRAFT_643834</name>
</gene>
<dbReference type="EMBL" id="MU806352">
    <property type="protein sequence ID" value="KAJ3836071.1"/>
    <property type="molecule type" value="Genomic_DNA"/>
</dbReference>
<comment type="caution">
    <text evidence="1">The sequence shown here is derived from an EMBL/GenBank/DDBJ whole genome shotgun (WGS) entry which is preliminary data.</text>
</comment>
<name>A0AA38UBF3_9AGAR</name>
<evidence type="ECO:0000313" key="1">
    <source>
        <dbReference type="EMBL" id="KAJ3836071.1"/>
    </source>
</evidence>
<protein>
    <submittedName>
        <fullName evidence="1">Uncharacterized protein</fullName>
    </submittedName>
</protein>